<feature type="compositionally biased region" description="Low complexity" evidence="1">
    <location>
        <begin position="119"/>
        <end position="151"/>
    </location>
</feature>
<gene>
    <name evidence="2" type="ORF">OPV22_001721</name>
</gene>
<feature type="region of interest" description="Disordered" evidence="1">
    <location>
        <begin position="1"/>
        <end position="94"/>
    </location>
</feature>
<proteinExistence type="predicted"/>
<sequence length="187" mass="19430">MHTKSDSAMTSLAASSPPQSLDEHPHTPTTTPTGFPSADPPLAQPLCTPTTTTTTATLAPLSKTSAIPPPPLGVRSTTTISTPTITTAPPPQIALSQTTTTMTETAASAEAPYRFAATWPGSPWDPFSSSPSFPSAGGAPTSPTSPRSSSRAWCSIATISKRERTPRGCPPRCFPSTRRSTQSCHVL</sequence>
<reference evidence="2 3" key="1">
    <citation type="submission" date="2022-12" db="EMBL/GenBank/DDBJ databases">
        <title>Chromosome-scale assembly of the Ensete ventricosum genome.</title>
        <authorList>
            <person name="Dussert Y."/>
            <person name="Stocks J."/>
            <person name="Wendawek A."/>
            <person name="Woldeyes F."/>
            <person name="Nichols R.A."/>
            <person name="Borrell J.S."/>
        </authorList>
    </citation>
    <scope>NUCLEOTIDE SEQUENCE [LARGE SCALE GENOMIC DNA]</scope>
    <source>
        <strain evidence="3">cv. Maze</strain>
        <tissue evidence="2">Seeds</tissue>
    </source>
</reference>
<feature type="compositionally biased region" description="Low complexity" evidence="1">
    <location>
        <begin position="44"/>
        <end position="61"/>
    </location>
</feature>
<dbReference type="AlphaFoldDB" id="A0AAV8RQR6"/>
<dbReference type="Proteomes" id="UP001222027">
    <property type="component" value="Unassembled WGS sequence"/>
</dbReference>
<evidence type="ECO:0000313" key="2">
    <source>
        <dbReference type="EMBL" id="KAJ8511287.1"/>
    </source>
</evidence>
<dbReference type="EMBL" id="JAQQAF010000001">
    <property type="protein sequence ID" value="KAJ8511287.1"/>
    <property type="molecule type" value="Genomic_DNA"/>
</dbReference>
<feature type="compositionally biased region" description="Low complexity" evidence="1">
    <location>
        <begin position="76"/>
        <end position="87"/>
    </location>
</feature>
<organism evidence="2 3">
    <name type="scientific">Ensete ventricosum</name>
    <name type="common">Abyssinian banana</name>
    <name type="synonym">Musa ensete</name>
    <dbReference type="NCBI Taxonomy" id="4639"/>
    <lineage>
        <taxon>Eukaryota</taxon>
        <taxon>Viridiplantae</taxon>
        <taxon>Streptophyta</taxon>
        <taxon>Embryophyta</taxon>
        <taxon>Tracheophyta</taxon>
        <taxon>Spermatophyta</taxon>
        <taxon>Magnoliopsida</taxon>
        <taxon>Liliopsida</taxon>
        <taxon>Zingiberales</taxon>
        <taxon>Musaceae</taxon>
        <taxon>Ensete</taxon>
    </lineage>
</organism>
<name>A0AAV8RQR6_ENSVE</name>
<protein>
    <submittedName>
        <fullName evidence="2">Uncharacterized protein</fullName>
    </submittedName>
</protein>
<feature type="compositionally biased region" description="Polar residues" evidence="1">
    <location>
        <begin position="177"/>
        <end position="187"/>
    </location>
</feature>
<evidence type="ECO:0000313" key="3">
    <source>
        <dbReference type="Proteomes" id="UP001222027"/>
    </source>
</evidence>
<keyword evidence="3" id="KW-1185">Reference proteome</keyword>
<feature type="compositionally biased region" description="Polar residues" evidence="1">
    <location>
        <begin position="1"/>
        <end position="19"/>
    </location>
</feature>
<comment type="caution">
    <text evidence="2">The sequence shown here is derived from an EMBL/GenBank/DDBJ whole genome shotgun (WGS) entry which is preliminary data.</text>
</comment>
<evidence type="ECO:0000256" key="1">
    <source>
        <dbReference type="SAM" id="MobiDB-lite"/>
    </source>
</evidence>
<accession>A0AAV8RQR6</accession>
<feature type="region of interest" description="Disordered" evidence="1">
    <location>
        <begin position="118"/>
        <end position="187"/>
    </location>
</feature>